<dbReference type="STRING" id="662367.SAMN05216167_102120"/>
<dbReference type="OrthoDB" id="708726at2"/>
<evidence type="ECO:0000313" key="2">
    <source>
        <dbReference type="EMBL" id="SFC67440.1"/>
    </source>
</evidence>
<dbReference type="Pfam" id="PF13380">
    <property type="entry name" value="CoA_binding_2"/>
    <property type="match status" value="1"/>
</dbReference>
<dbReference type="Proteomes" id="UP000198598">
    <property type="component" value="Unassembled WGS sequence"/>
</dbReference>
<proteinExistence type="predicted"/>
<dbReference type="InterPro" id="IPR003781">
    <property type="entry name" value="CoA-bd"/>
</dbReference>
<accession>A0A1I1LD25</accession>
<reference evidence="2 3" key="1">
    <citation type="submission" date="2016-10" db="EMBL/GenBank/DDBJ databases">
        <authorList>
            <person name="de Groot N.N."/>
        </authorList>
    </citation>
    <scope>NUCLEOTIDE SEQUENCE [LARGE SCALE GENOMIC DNA]</scope>
    <source>
        <strain evidence="2 3">DSM 26130</strain>
    </source>
</reference>
<dbReference type="EMBL" id="FOLQ01000002">
    <property type="protein sequence ID" value="SFC67440.1"/>
    <property type="molecule type" value="Genomic_DNA"/>
</dbReference>
<protein>
    <recommendedName>
        <fullName evidence="1">CoA-binding domain-containing protein</fullName>
    </recommendedName>
</protein>
<dbReference type="SUPFAM" id="SSF51735">
    <property type="entry name" value="NAD(P)-binding Rossmann-fold domains"/>
    <property type="match status" value="1"/>
</dbReference>
<dbReference type="RefSeq" id="WP_093823882.1">
    <property type="nucleotide sequence ID" value="NZ_FOLQ01000002.1"/>
</dbReference>
<evidence type="ECO:0000313" key="3">
    <source>
        <dbReference type="Proteomes" id="UP000198598"/>
    </source>
</evidence>
<feature type="domain" description="CoA-binding" evidence="1">
    <location>
        <begin position="6"/>
        <end position="118"/>
    </location>
</feature>
<name>A0A1I1LD25_9BACT</name>
<dbReference type="Gene3D" id="3.40.50.720">
    <property type="entry name" value="NAD(P)-binding Rossmann-like Domain"/>
    <property type="match status" value="1"/>
</dbReference>
<keyword evidence="3" id="KW-1185">Reference proteome</keyword>
<organism evidence="2 3">
    <name type="scientific">Spirosoma endophyticum</name>
    <dbReference type="NCBI Taxonomy" id="662367"/>
    <lineage>
        <taxon>Bacteria</taxon>
        <taxon>Pseudomonadati</taxon>
        <taxon>Bacteroidota</taxon>
        <taxon>Cytophagia</taxon>
        <taxon>Cytophagales</taxon>
        <taxon>Cytophagaceae</taxon>
        <taxon>Spirosoma</taxon>
    </lineage>
</organism>
<sequence>MDNPEKKTLVIGATEKPGRYANLAAHSLLRHGHAIELLGLKSGEIDGHAIQTGQPSLENVDTVTMYVGPRNQPDLYEYIKSLHPRRVIFNPGAENPEFQKQLQAEGIEPIEACTLVMLSIGTY</sequence>
<dbReference type="AlphaFoldDB" id="A0A1I1LD25"/>
<evidence type="ECO:0000259" key="1">
    <source>
        <dbReference type="Pfam" id="PF13380"/>
    </source>
</evidence>
<gene>
    <name evidence="2" type="ORF">SAMN05216167_102120</name>
</gene>
<dbReference type="InterPro" id="IPR036291">
    <property type="entry name" value="NAD(P)-bd_dom_sf"/>
</dbReference>